<evidence type="ECO:0000313" key="1">
    <source>
        <dbReference type="EMBL" id="UOE20891.1"/>
    </source>
</evidence>
<reference evidence="1" key="1">
    <citation type="submission" date="2020-10" db="EMBL/GenBank/DDBJ databases">
        <title>De novo genome project of the cellulose decomposer Thermobifida halotolerans type strain.</title>
        <authorList>
            <person name="Nagy I."/>
            <person name="Horvath B."/>
            <person name="Kukolya J."/>
            <person name="Nagy I."/>
            <person name="Orsini M."/>
        </authorList>
    </citation>
    <scope>NUCLEOTIDE SEQUENCE</scope>
    <source>
        <strain evidence="1">DSM 44931</strain>
    </source>
</reference>
<protein>
    <submittedName>
        <fullName evidence="1">Nuclear transport factor 2 family protein</fullName>
    </submittedName>
</protein>
<sequence length="167" mass="19418">MTDHEQFERRLRRVEDRARIHDLVARYAVAVDDRDHAAVARMYTAEGVFEHAGVRLRGREEIEGFLRERGGLNGKTVHSPHNVVIDWLTDDTARGIVTGHAEIERGGEFLVAALRYHDSYVREEGVWRFRERRTKFLYVTPVQELAEIFRTPFTKRWPGLPPQPGDL</sequence>
<gene>
    <name evidence="1" type="ORF">NI17_006855</name>
</gene>
<dbReference type="CDD" id="cd00531">
    <property type="entry name" value="NTF2_like"/>
    <property type="match status" value="1"/>
</dbReference>
<evidence type="ECO:0000313" key="2">
    <source>
        <dbReference type="Proteomes" id="UP000265719"/>
    </source>
</evidence>
<accession>A0A399G6T1</accession>
<dbReference type="AlphaFoldDB" id="A0A399G6T1"/>
<keyword evidence="2" id="KW-1185">Reference proteome</keyword>
<dbReference type="EMBL" id="CP063196">
    <property type="protein sequence ID" value="UOE20891.1"/>
    <property type="molecule type" value="Genomic_DNA"/>
</dbReference>
<dbReference type="InterPro" id="IPR037401">
    <property type="entry name" value="SnoaL-like"/>
</dbReference>
<proteinExistence type="predicted"/>
<dbReference type="Gene3D" id="3.10.450.50">
    <property type="match status" value="1"/>
</dbReference>
<dbReference type="RefSeq" id="WP_068692914.1">
    <property type="nucleotide sequence ID" value="NZ_CP063196.1"/>
</dbReference>
<name>A0A399G6T1_9ACTN</name>
<dbReference type="KEGG" id="thao:NI17_006855"/>
<dbReference type="Pfam" id="PF13577">
    <property type="entry name" value="SnoaL_4"/>
    <property type="match status" value="1"/>
</dbReference>
<dbReference type="Proteomes" id="UP000265719">
    <property type="component" value="Chromosome"/>
</dbReference>
<dbReference type="OrthoDB" id="1492465at2"/>
<dbReference type="InterPro" id="IPR032710">
    <property type="entry name" value="NTF2-like_dom_sf"/>
</dbReference>
<organism evidence="1 2">
    <name type="scientific">Thermobifida halotolerans</name>
    <dbReference type="NCBI Taxonomy" id="483545"/>
    <lineage>
        <taxon>Bacteria</taxon>
        <taxon>Bacillati</taxon>
        <taxon>Actinomycetota</taxon>
        <taxon>Actinomycetes</taxon>
        <taxon>Streptosporangiales</taxon>
        <taxon>Nocardiopsidaceae</taxon>
        <taxon>Thermobifida</taxon>
    </lineage>
</organism>
<dbReference type="SUPFAM" id="SSF54427">
    <property type="entry name" value="NTF2-like"/>
    <property type="match status" value="1"/>
</dbReference>